<gene>
    <name evidence="1" type="ORF">PISMIDRAFT_67086</name>
</gene>
<reference evidence="1 2" key="1">
    <citation type="submission" date="2014-04" db="EMBL/GenBank/DDBJ databases">
        <authorList>
            <consortium name="DOE Joint Genome Institute"/>
            <person name="Kuo A."/>
            <person name="Kohler A."/>
            <person name="Costa M.D."/>
            <person name="Nagy L.G."/>
            <person name="Floudas D."/>
            <person name="Copeland A."/>
            <person name="Barry K.W."/>
            <person name="Cichocki N."/>
            <person name="Veneault-Fourrey C."/>
            <person name="LaButti K."/>
            <person name="Lindquist E.A."/>
            <person name="Lipzen A."/>
            <person name="Lundell T."/>
            <person name="Morin E."/>
            <person name="Murat C."/>
            <person name="Sun H."/>
            <person name="Tunlid A."/>
            <person name="Henrissat B."/>
            <person name="Grigoriev I.V."/>
            <person name="Hibbett D.S."/>
            <person name="Martin F."/>
            <person name="Nordberg H.P."/>
            <person name="Cantor M.N."/>
            <person name="Hua S.X."/>
        </authorList>
    </citation>
    <scope>NUCLEOTIDE SEQUENCE [LARGE SCALE GENOMIC DNA]</scope>
    <source>
        <strain evidence="1 2">441</strain>
    </source>
</reference>
<reference evidence="2" key="2">
    <citation type="submission" date="2015-01" db="EMBL/GenBank/DDBJ databases">
        <title>Evolutionary Origins and Diversification of the Mycorrhizal Mutualists.</title>
        <authorList>
            <consortium name="DOE Joint Genome Institute"/>
            <consortium name="Mycorrhizal Genomics Consortium"/>
            <person name="Kohler A."/>
            <person name="Kuo A."/>
            <person name="Nagy L.G."/>
            <person name="Floudas D."/>
            <person name="Copeland A."/>
            <person name="Barry K.W."/>
            <person name="Cichocki N."/>
            <person name="Veneault-Fourrey C."/>
            <person name="LaButti K."/>
            <person name="Lindquist E.A."/>
            <person name="Lipzen A."/>
            <person name="Lundell T."/>
            <person name="Morin E."/>
            <person name="Murat C."/>
            <person name="Riley R."/>
            <person name="Ohm R."/>
            <person name="Sun H."/>
            <person name="Tunlid A."/>
            <person name="Henrissat B."/>
            <person name="Grigoriev I.V."/>
            <person name="Hibbett D.S."/>
            <person name="Martin F."/>
        </authorList>
    </citation>
    <scope>NUCLEOTIDE SEQUENCE [LARGE SCALE GENOMIC DNA]</scope>
    <source>
        <strain evidence="2">441</strain>
    </source>
</reference>
<dbReference type="InterPro" id="IPR041078">
    <property type="entry name" value="Plavaka"/>
</dbReference>
<protein>
    <submittedName>
        <fullName evidence="1">Uncharacterized protein</fullName>
    </submittedName>
</protein>
<proteinExistence type="predicted"/>
<accession>A0A0C9YHX6</accession>
<dbReference type="STRING" id="765257.A0A0C9YHX6"/>
<dbReference type="Pfam" id="PF18759">
    <property type="entry name" value="Plavaka"/>
    <property type="match status" value="1"/>
</dbReference>
<sequence length="82" mass="9343">LIHVAWNILLDEDFVNAHKEGIIVKCHDSVSRCVFPQIFTYLADYPEKVLLTTIRDKGKCPCPHCLIPKGNFYRVGLLSDLT</sequence>
<evidence type="ECO:0000313" key="2">
    <source>
        <dbReference type="Proteomes" id="UP000054018"/>
    </source>
</evidence>
<feature type="non-terminal residue" evidence="1">
    <location>
        <position position="82"/>
    </location>
</feature>
<organism evidence="1 2">
    <name type="scientific">Pisolithus microcarpus 441</name>
    <dbReference type="NCBI Taxonomy" id="765257"/>
    <lineage>
        <taxon>Eukaryota</taxon>
        <taxon>Fungi</taxon>
        <taxon>Dikarya</taxon>
        <taxon>Basidiomycota</taxon>
        <taxon>Agaricomycotina</taxon>
        <taxon>Agaricomycetes</taxon>
        <taxon>Agaricomycetidae</taxon>
        <taxon>Boletales</taxon>
        <taxon>Sclerodermatineae</taxon>
        <taxon>Pisolithaceae</taxon>
        <taxon>Pisolithus</taxon>
    </lineage>
</organism>
<dbReference type="HOGENOM" id="CLU_170045_1_1_1"/>
<keyword evidence="2" id="KW-1185">Reference proteome</keyword>
<dbReference type="AlphaFoldDB" id="A0A0C9YHX6"/>
<dbReference type="OrthoDB" id="3208495at2759"/>
<feature type="non-terminal residue" evidence="1">
    <location>
        <position position="1"/>
    </location>
</feature>
<evidence type="ECO:0000313" key="1">
    <source>
        <dbReference type="EMBL" id="KIK13409.1"/>
    </source>
</evidence>
<name>A0A0C9YHX6_9AGAM</name>
<dbReference type="Proteomes" id="UP000054018">
    <property type="component" value="Unassembled WGS sequence"/>
</dbReference>
<dbReference type="EMBL" id="KN833998">
    <property type="protein sequence ID" value="KIK13409.1"/>
    <property type="molecule type" value="Genomic_DNA"/>
</dbReference>